<comment type="caution">
    <text evidence="2">The sequence shown here is derived from an EMBL/GenBank/DDBJ whole genome shotgun (WGS) entry which is preliminary data.</text>
</comment>
<accession>A0ABP9DGV8</accession>
<evidence type="ECO:0000256" key="1">
    <source>
        <dbReference type="SAM" id="SignalP"/>
    </source>
</evidence>
<sequence>MRFLLKCCILFLITATSLNAQAVYNLETRVENDQVWINFDLVEKEDIRERFDIEVYYLKSRFSKPILAQSLHGEVHNTSIGPQKKILWNAGKDLNQYDGKMRIKVVAKQVYTPMHARMVRMRTRFRYDRPKSIKLSWSGGSRKPMDWVYVDLYAEGKLIQKGIKKTRSNKGSVWVNTPIQRGSDYQFCLRDDYGSKLFVTPEFRVGYFGLK</sequence>
<dbReference type="Proteomes" id="UP001500298">
    <property type="component" value="Unassembled WGS sequence"/>
</dbReference>
<gene>
    <name evidence="2" type="ORF">GCM10023331_33130</name>
</gene>
<feature type="chain" id="PRO_5047162526" evidence="1">
    <location>
        <begin position="23"/>
        <end position="211"/>
    </location>
</feature>
<protein>
    <submittedName>
        <fullName evidence="2">Uncharacterized protein</fullName>
    </submittedName>
</protein>
<evidence type="ECO:0000313" key="2">
    <source>
        <dbReference type="EMBL" id="GAA4845725.1"/>
    </source>
</evidence>
<feature type="signal peptide" evidence="1">
    <location>
        <begin position="1"/>
        <end position="22"/>
    </location>
</feature>
<organism evidence="2 3">
    <name type="scientific">Algivirga pacifica</name>
    <dbReference type="NCBI Taxonomy" id="1162670"/>
    <lineage>
        <taxon>Bacteria</taxon>
        <taxon>Pseudomonadati</taxon>
        <taxon>Bacteroidota</taxon>
        <taxon>Cytophagia</taxon>
        <taxon>Cytophagales</taxon>
        <taxon>Flammeovirgaceae</taxon>
        <taxon>Algivirga</taxon>
    </lineage>
</organism>
<evidence type="ECO:0000313" key="3">
    <source>
        <dbReference type="Proteomes" id="UP001500298"/>
    </source>
</evidence>
<proteinExistence type="predicted"/>
<keyword evidence="1" id="KW-0732">Signal</keyword>
<keyword evidence="3" id="KW-1185">Reference proteome</keyword>
<reference evidence="3" key="1">
    <citation type="journal article" date="2019" name="Int. J. Syst. Evol. Microbiol.">
        <title>The Global Catalogue of Microorganisms (GCM) 10K type strain sequencing project: providing services to taxonomists for standard genome sequencing and annotation.</title>
        <authorList>
            <consortium name="The Broad Institute Genomics Platform"/>
            <consortium name="The Broad Institute Genome Sequencing Center for Infectious Disease"/>
            <person name="Wu L."/>
            <person name="Ma J."/>
        </authorList>
    </citation>
    <scope>NUCLEOTIDE SEQUENCE [LARGE SCALE GENOMIC DNA]</scope>
    <source>
        <strain evidence="3">JCM 18326</strain>
    </source>
</reference>
<dbReference type="EMBL" id="BAABJX010000052">
    <property type="protein sequence ID" value="GAA4845725.1"/>
    <property type="molecule type" value="Genomic_DNA"/>
</dbReference>
<dbReference type="RefSeq" id="WP_345373811.1">
    <property type="nucleotide sequence ID" value="NZ_BAABJX010000052.1"/>
</dbReference>
<name>A0ABP9DGV8_9BACT</name>